<sequence length="264" mass="30876">MADIESQIKILKDLIPKFLPGHSVDCVIFGYEDKELKVLLLNWKQMDIWALPGGFIFKDESMDDAAQRVLEERTGLSSIFLKQFHTFGKIQRSDHSQQEHHKKIMALMKPSKQDRKIVIDWFDHRFITTGYFALTDIRKATPRPDFLSEKCEWKSVSELPELIIDHAEIIQQAMHQLKIQLNYLPIGISLLPEKFTMIDLQKLYEAILGRPLERSNFQRKILKLGFLDRHEKLMSGAANKAPYLYSFNSTKYEELLEEGIGFRY</sequence>
<name>A0ABY2WKI2_9FLAO</name>
<gene>
    <name evidence="2" type="ORF">FGG15_14300</name>
</gene>
<dbReference type="GO" id="GO:0016787">
    <property type="term" value="F:hydrolase activity"/>
    <property type="evidence" value="ECO:0007669"/>
    <property type="project" value="UniProtKB-KW"/>
</dbReference>
<comment type="caution">
    <text evidence="2">The sequence shown here is derived from an EMBL/GenBank/DDBJ whole genome shotgun (WGS) entry which is preliminary data.</text>
</comment>
<keyword evidence="2" id="KW-0378">Hydrolase</keyword>
<dbReference type="SUPFAM" id="SSF55811">
    <property type="entry name" value="Nudix"/>
    <property type="match status" value="1"/>
</dbReference>
<keyword evidence="3" id="KW-1185">Reference proteome</keyword>
<dbReference type="PANTHER" id="PTHR43736:SF4">
    <property type="entry name" value="SLR1690 PROTEIN"/>
    <property type="match status" value="1"/>
</dbReference>
<dbReference type="PANTHER" id="PTHR43736">
    <property type="entry name" value="ADP-RIBOSE PYROPHOSPHATASE"/>
    <property type="match status" value="1"/>
</dbReference>
<proteinExistence type="predicted"/>
<dbReference type="Gene3D" id="1.10.10.10">
    <property type="entry name" value="Winged helix-like DNA-binding domain superfamily/Winged helix DNA-binding domain"/>
    <property type="match status" value="1"/>
</dbReference>
<dbReference type="InterPro" id="IPR054105">
    <property type="entry name" value="WHD_NrtR"/>
</dbReference>
<dbReference type="EMBL" id="VCNI01000002">
    <property type="protein sequence ID" value="TMU55344.1"/>
    <property type="molecule type" value="Genomic_DNA"/>
</dbReference>
<evidence type="ECO:0000259" key="1">
    <source>
        <dbReference type="PROSITE" id="PS51462"/>
    </source>
</evidence>
<evidence type="ECO:0000313" key="3">
    <source>
        <dbReference type="Proteomes" id="UP000751614"/>
    </source>
</evidence>
<feature type="domain" description="Nudix hydrolase" evidence="1">
    <location>
        <begin position="19"/>
        <end position="176"/>
    </location>
</feature>
<dbReference type="Pfam" id="PF00293">
    <property type="entry name" value="NUDIX"/>
    <property type="match status" value="1"/>
</dbReference>
<dbReference type="SUPFAM" id="SSF46785">
    <property type="entry name" value="Winged helix' DNA-binding domain"/>
    <property type="match status" value="1"/>
</dbReference>
<dbReference type="RefSeq" id="WP_138837396.1">
    <property type="nucleotide sequence ID" value="NZ_VCNI01000002.1"/>
</dbReference>
<dbReference type="PROSITE" id="PS51462">
    <property type="entry name" value="NUDIX"/>
    <property type="match status" value="1"/>
</dbReference>
<dbReference type="InterPro" id="IPR036388">
    <property type="entry name" value="WH-like_DNA-bd_sf"/>
</dbReference>
<reference evidence="2 3" key="1">
    <citation type="submission" date="2019-05" db="EMBL/GenBank/DDBJ databases">
        <title>Flagellimonas sp. AsT0115, sp. nov., isolated from a marine red algae, Asparagopsis taxiformis.</title>
        <authorList>
            <person name="Kim J."/>
            <person name="Jeong S.E."/>
            <person name="Jeon C.O."/>
        </authorList>
    </citation>
    <scope>NUCLEOTIDE SEQUENCE [LARGE SCALE GENOMIC DNA]</scope>
    <source>
        <strain evidence="2 3">AsT0115</strain>
    </source>
</reference>
<dbReference type="InterPro" id="IPR015797">
    <property type="entry name" value="NUDIX_hydrolase-like_dom_sf"/>
</dbReference>
<dbReference type="Proteomes" id="UP000751614">
    <property type="component" value="Unassembled WGS sequence"/>
</dbReference>
<dbReference type="InterPro" id="IPR000086">
    <property type="entry name" value="NUDIX_hydrolase_dom"/>
</dbReference>
<accession>A0ABY2WKI2</accession>
<protein>
    <submittedName>
        <fullName evidence="2">NUDIX hydrolase</fullName>
    </submittedName>
</protein>
<dbReference type="CDD" id="cd18873">
    <property type="entry name" value="NUDIX_NadM_like"/>
    <property type="match status" value="1"/>
</dbReference>
<organism evidence="2 3">
    <name type="scientific">Flagellimonas algicola</name>
    <dbReference type="NCBI Taxonomy" id="2583815"/>
    <lineage>
        <taxon>Bacteria</taxon>
        <taxon>Pseudomonadati</taxon>
        <taxon>Bacteroidota</taxon>
        <taxon>Flavobacteriia</taxon>
        <taxon>Flavobacteriales</taxon>
        <taxon>Flavobacteriaceae</taxon>
        <taxon>Flagellimonas</taxon>
    </lineage>
</organism>
<dbReference type="InterPro" id="IPR036390">
    <property type="entry name" value="WH_DNA-bd_sf"/>
</dbReference>
<evidence type="ECO:0000313" key="2">
    <source>
        <dbReference type="EMBL" id="TMU55344.1"/>
    </source>
</evidence>
<dbReference type="Gene3D" id="3.90.79.10">
    <property type="entry name" value="Nucleoside Triphosphate Pyrophosphohydrolase"/>
    <property type="match status" value="1"/>
</dbReference>
<dbReference type="Pfam" id="PF21906">
    <property type="entry name" value="WHD_NrtR"/>
    <property type="match status" value="1"/>
</dbReference>